<evidence type="ECO:0000313" key="5">
    <source>
        <dbReference type="Proteomes" id="UP001386955"/>
    </source>
</evidence>
<comment type="caution">
    <text evidence="4">The sequence shown here is derived from an EMBL/GenBank/DDBJ whole genome shotgun (WGS) entry which is preliminary data.</text>
</comment>
<dbReference type="PANTHER" id="PTHR47955:SF15">
    <property type="entry name" value="CYTOCHROME P450 71A2-LIKE"/>
    <property type="match status" value="1"/>
</dbReference>
<accession>A0AAN9NVS8</accession>
<dbReference type="GO" id="GO:0004497">
    <property type="term" value="F:monooxygenase activity"/>
    <property type="evidence" value="ECO:0007669"/>
    <property type="project" value="InterPro"/>
</dbReference>
<reference evidence="4 5" key="1">
    <citation type="submission" date="2024-01" db="EMBL/GenBank/DDBJ databases">
        <title>The genomes of 5 underutilized Papilionoideae crops provide insights into root nodulation and disease resistanc.</title>
        <authorList>
            <person name="Jiang F."/>
        </authorList>
    </citation>
    <scope>NUCLEOTIDE SEQUENCE [LARGE SCALE GENOMIC DNA]</scope>
    <source>
        <strain evidence="4">DUOXIRENSHENG_FW03</strain>
        <tissue evidence="4">Leaves</tissue>
    </source>
</reference>
<evidence type="ECO:0000256" key="1">
    <source>
        <dbReference type="ARBA" id="ARBA00010617"/>
    </source>
</evidence>
<dbReference type="InterPro" id="IPR036396">
    <property type="entry name" value="Cyt_P450_sf"/>
</dbReference>
<keyword evidence="3" id="KW-0408">Iron</keyword>
<organism evidence="4 5">
    <name type="scientific">Psophocarpus tetragonolobus</name>
    <name type="common">Winged bean</name>
    <name type="synonym">Dolichos tetragonolobus</name>
    <dbReference type="NCBI Taxonomy" id="3891"/>
    <lineage>
        <taxon>Eukaryota</taxon>
        <taxon>Viridiplantae</taxon>
        <taxon>Streptophyta</taxon>
        <taxon>Embryophyta</taxon>
        <taxon>Tracheophyta</taxon>
        <taxon>Spermatophyta</taxon>
        <taxon>Magnoliopsida</taxon>
        <taxon>eudicotyledons</taxon>
        <taxon>Gunneridae</taxon>
        <taxon>Pentapetalae</taxon>
        <taxon>rosids</taxon>
        <taxon>fabids</taxon>
        <taxon>Fabales</taxon>
        <taxon>Fabaceae</taxon>
        <taxon>Papilionoideae</taxon>
        <taxon>50 kb inversion clade</taxon>
        <taxon>NPAAA clade</taxon>
        <taxon>indigoferoid/millettioid clade</taxon>
        <taxon>Phaseoleae</taxon>
        <taxon>Psophocarpus</taxon>
    </lineage>
</organism>
<dbReference type="Proteomes" id="UP001386955">
    <property type="component" value="Unassembled WGS sequence"/>
</dbReference>
<evidence type="ECO:0000256" key="3">
    <source>
        <dbReference type="ARBA" id="ARBA00023004"/>
    </source>
</evidence>
<comment type="similarity">
    <text evidence="1">Belongs to the cytochrome P450 family.</text>
</comment>
<dbReference type="GO" id="GO:0016705">
    <property type="term" value="F:oxidoreductase activity, acting on paired donors, with incorporation or reduction of molecular oxygen"/>
    <property type="evidence" value="ECO:0007669"/>
    <property type="project" value="InterPro"/>
</dbReference>
<sequence length="126" mass="14731">MEMCRFLLSQSAEAAREVMKTHDLVFSSRPHRKMFDILLYGSKAVGSAPYVVRDFIPWLDWLGRVRGKYGRAEKVAKQVDEFTQEVVEEHLSKRDNDVDADFDSEGQKDFVDFLLWVRRTNNRVSD</sequence>
<keyword evidence="5" id="KW-1185">Reference proteome</keyword>
<dbReference type="GO" id="GO:0020037">
    <property type="term" value="F:heme binding"/>
    <property type="evidence" value="ECO:0007669"/>
    <property type="project" value="InterPro"/>
</dbReference>
<dbReference type="AlphaFoldDB" id="A0AAN9NVS8"/>
<dbReference type="PANTHER" id="PTHR47955">
    <property type="entry name" value="CYTOCHROME P450 FAMILY 71 PROTEIN"/>
    <property type="match status" value="1"/>
</dbReference>
<dbReference type="EMBL" id="JAYMYS010000009">
    <property type="protein sequence ID" value="KAK7380280.1"/>
    <property type="molecule type" value="Genomic_DNA"/>
</dbReference>
<dbReference type="Gene3D" id="1.10.630.10">
    <property type="entry name" value="Cytochrome P450"/>
    <property type="match status" value="1"/>
</dbReference>
<protein>
    <submittedName>
        <fullName evidence="4">Uncharacterized protein</fullName>
    </submittedName>
</protein>
<dbReference type="GO" id="GO:0005506">
    <property type="term" value="F:iron ion binding"/>
    <property type="evidence" value="ECO:0007669"/>
    <property type="project" value="InterPro"/>
</dbReference>
<keyword evidence="2" id="KW-0479">Metal-binding</keyword>
<gene>
    <name evidence="4" type="ORF">VNO78_32788</name>
</gene>
<name>A0AAN9NVS8_PSOTE</name>
<evidence type="ECO:0000313" key="4">
    <source>
        <dbReference type="EMBL" id="KAK7380280.1"/>
    </source>
</evidence>
<evidence type="ECO:0000256" key="2">
    <source>
        <dbReference type="ARBA" id="ARBA00022723"/>
    </source>
</evidence>
<dbReference type="SUPFAM" id="SSF48264">
    <property type="entry name" value="Cytochrome P450"/>
    <property type="match status" value="1"/>
</dbReference>
<proteinExistence type="inferred from homology"/>